<evidence type="ECO:0000313" key="2">
    <source>
        <dbReference type="Proteomes" id="UP001178508"/>
    </source>
</evidence>
<proteinExistence type="predicted"/>
<evidence type="ECO:0000313" key="1">
    <source>
        <dbReference type="EMBL" id="CAJ1069772.1"/>
    </source>
</evidence>
<name>A0AAV1G6V9_XYRNO</name>
<protein>
    <submittedName>
        <fullName evidence="1">Uncharacterized protein</fullName>
    </submittedName>
</protein>
<organism evidence="1 2">
    <name type="scientific">Xyrichtys novacula</name>
    <name type="common">Pearly razorfish</name>
    <name type="synonym">Hemipteronotus novacula</name>
    <dbReference type="NCBI Taxonomy" id="13765"/>
    <lineage>
        <taxon>Eukaryota</taxon>
        <taxon>Metazoa</taxon>
        <taxon>Chordata</taxon>
        <taxon>Craniata</taxon>
        <taxon>Vertebrata</taxon>
        <taxon>Euteleostomi</taxon>
        <taxon>Actinopterygii</taxon>
        <taxon>Neopterygii</taxon>
        <taxon>Teleostei</taxon>
        <taxon>Neoteleostei</taxon>
        <taxon>Acanthomorphata</taxon>
        <taxon>Eupercaria</taxon>
        <taxon>Labriformes</taxon>
        <taxon>Labridae</taxon>
        <taxon>Xyrichtys</taxon>
    </lineage>
</organism>
<keyword evidence="2" id="KW-1185">Reference proteome</keyword>
<reference evidence="1" key="1">
    <citation type="submission" date="2023-08" db="EMBL/GenBank/DDBJ databases">
        <authorList>
            <person name="Alioto T."/>
            <person name="Alioto T."/>
            <person name="Gomez Garrido J."/>
        </authorList>
    </citation>
    <scope>NUCLEOTIDE SEQUENCE</scope>
</reference>
<dbReference type="Proteomes" id="UP001178508">
    <property type="component" value="Chromosome 12"/>
</dbReference>
<dbReference type="AlphaFoldDB" id="A0AAV1G6V9"/>
<dbReference type="EMBL" id="OY660875">
    <property type="protein sequence ID" value="CAJ1069772.1"/>
    <property type="molecule type" value="Genomic_DNA"/>
</dbReference>
<sequence>MDRMLTAEEVVTTEGRRQAHWRPVKASLEAFQTSLLHLSTRELSGKSSFSARAGFSTQTTWRVSERRGKGAQGGRDISALCNTSHDRWTNHKTCQQHQRGGRAMFLAKLQGRGLHLPNGGTREAEGPAALHLHVSDHGGPNHQRGGGTPVLGACYLLAGGTVVAGSRSSGRCSSTEVPGWGLWFVWRCGLPIALGYQPIMDVVGLVLGALVVAAAIAEQDVEERSGWSHRAGERYVQLDGWKETRHPQEESHAGSGYQTCSPAAGPEVEQEGSLGLMGIDVAGVAVASSSVERRSSVELEGGGGCQCFGPGSPEVTMGKGSCIRRGPGGDRSMAGWCCCWCPPSSSLLRRRP</sequence>
<gene>
    <name evidence="1" type="ORF">XNOV1_A000532</name>
</gene>
<accession>A0AAV1G6V9</accession>